<evidence type="ECO:0000256" key="1">
    <source>
        <dbReference type="ARBA" id="ARBA00022679"/>
    </source>
</evidence>
<protein>
    <recommendedName>
        <fullName evidence="4">Poly A polymerase head domain-containing protein</fullName>
    </recommendedName>
</protein>
<dbReference type="AlphaFoldDB" id="A0A1E5PH09"/>
<feature type="domain" description="Poly A polymerase head" evidence="4">
    <location>
        <begin position="153"/>
        <end position="287"/>
    </location>
</feature>
<dbReference type="GO" id="GO:0016779">
    <property type="term" value="F:nucleotidyltransferase activity"/>
    <property type="evidence" value="ECO:0007669"/>
    <property type="project" value="InterPro"/>
</dbReference>
<feature type="compositionally biased region" description="Basic and acidic residues" evidence="3">
    <location>
        <begin position="1"/>
        <end position="10"/>
    </location>
</feature>
<accession>A0A1E5PH09</accession>
<dbReference type="Pfam" id="PF01743">
    <property type="entry name" value="PolyA_pol"/>
    <property type="match status" value="1"/>
</dbReference>
<organism evidence="5 6">
    <name type="scientific">Streptomyces agglomeratus</name>
    <dbReference type="NCBI Taxonomy" id="285458"/>
    <lineage>
        <taxon>Bacteria</taxon>
        <taxon>Bacillati</taxon>
        <taxon>Actinomycetota</taxon>
        <taxon>Actinomycetes</taxon>
        <taxon>Kitasatosporales</taxon>
        <taxon>Streptomycetaceae</taxon>
        <taxon>Streptomyces</taxon>
    </lineage>
</organism>
<dbReference type="InterPro" id="IPR002646">
    <property type="entry name" value="PolA_pol_head_dom"/>
</dbReference>
<reference evidence="5 6" key="1">
    <citation type="submission" date="2016-08" db="EMBL/GenBank/DDBJ databases">
        <title>Complete genome sequence of Streptomyces agglomeratus strain 6-3-2, a novel anti-MRSA actinomycete isolated from Wuli of Tebit, China.</title>
        <authorList>
            <person name="Chen X."/>
        </authorList>
    </citation>
    <scope>NUCLEOTIDE SEQUENCE [LARGE SCALE GENOMIC DNA]</scope>
    <source>
        <strain evidence="5 6">6-3-2</strain>
    </source>
</reference>
<dbReference type="STRING" id="285458.BGM19_01890"/>
<evidence type="ECO:0000259" key="4">
    <source>
        <dbReference type="Pfam" id="PF01743"/>
    </source>
</evidence>
<dbReference type="GO" id="GO:0006396">
    <property type="term" value="P:RNA processing"/>
    <property type="evidence" value="ECO:0007669"/>
    <property type="project" value="InterPro"/>
</dbReference>
<keyword evidence="1 2" id="KW-0808">Transferase</keyword>
<feature type="region of interest" description="Disordered" evidence="3">
    <location>
        <begin position="73"/>
        <end position="106"/>
    </location>
</feature>
<dbReference type="InterPro" id="IPR043519">
    <property type="entry name" value="NT_sf"/>
</dbReference>
<dbReference type="Gene3D" id="3.30.460.10">
    <property type="entry name" value="Beta Polymerase, domain 2"/>
    <property type="match status" value="1"/>
</dbReference>
<evidence type="ECO:0000313" key="6">
    <source>
        <dbReference type="Proteomes" id="UP000095759"/>
    </source>
</evidence>
<sequence>MAGSRGREAGGRGQEAGTDFRRPSTGPILTGDLVGGRRVLGFGHVDGPASDANDAAAGNAGTGVTHLGDRLLLDGDEHASGPPERSADPAHHPTLERTGPPPYQQIDDRHVHHADALGPGLVTAFEGLLYGPDAHGYLGALVDRLAADGHGFWLVGGVPRDLVTEAIPGTTRHPAADGTTQDLDVTGTAPAGAFRTLVDEVLTLDGDSAELSVQFSKHSLVCSVLTVRRDRRTLEYRGLGLTCMPYPATGTDLLQDARQRDLTINTLLYDPVRQLVLDPLGRALTDLGHSGQATPPLLRLALPESPAHPDVCAELLLRAAKFLIRWETRPGLDTTALRAWAAYLPSDLAARLDAGPAGLTRLAALWGEWIPGGPTAAQMEMLRGYGPAMSGLLDRLAAPTRKDVPAHPTEHERPDERDRLDVREEPDARGRPDRSLGFDRDDGKGL</sequence>
<gene>
    <name evidence="5" type="ORF">AS594_34610</name>
</gene>
<dbReference type="SUPFAM" id="SSF81301">
    <property type="entry name" value="Nucleotidyltransferase"/>
    <property type="match status" value="1"/>
</dbReference>
<feature type="region of interest" description="Disordered" evidence="3">
    <location>
        <begin position="1"/>
        <end position="34"/>
    </location>
</feature>
<keyword evidence="6" id="KW-1185">Reference proteome</keyword>
<comment type="caution">
    <text evidence="5">The sequence shown here is derived from an EMBL/GenBank/DDBJ whole genome shotgun (WGS) entry which is preliminary data.</text>
</comment>
<dbReference type="GO" id="GO:0003723">
    <property type="term" value="F:RNA binding"/>
    <property type="evidence" value="ECO:0007669"/>
    <property type="project" value="UniProtKB-KW"/>
</dbReference>
<evidence type="ECO:0000256" key="3">
    <source>
        <dbReference type="SAM" id="MobiDB-lite"/>
    </source>
</evidence>
<dbReference type="EMBL" id="MEHJ01000001">
    <property type="protein sequence ID" value="OEJ28811.1"/>
    <property type="molecule type" value="Genomic_DNA"/>
</dbReference>
<name>A0A1E5PH09_9ACTN</name>
<evidence type="ECO:0000256" key="2">
    <source>
        <dbReference type="RuleBase" id="RU003953"/>
    </source>
</evidence>
<feature type="region of interest" description="Disordered" evidence="3">
    <location>
        <begin position="400"/>
        <end position="446"/>
    </location>
</feature>
<keyword evidence="2" id="KW-0694">RNA-binding</keyword>
<feature type="compositionally biased region" description="Basic and acidic residues" evidence="3">
    <location>
        <begin position="73"/>
        <end position="95"/>
    </location>
</feature>
<comment type="similarity">
    <text evidence="2">Belongs to the tRNA nucleotidyltransferase/poly(A) polymerase family.</text>
</comment>
<evidence type="ECO:0000313" key="5">
    <source>
        <dbReference type="EMBL" id="OEJ28811.1"/>
    </source>
</evidence>
<proteinExistence type="inferred from homology"/>
<dbReference type="Proteomes" id="UP000095759">
    <property type="component" value="Unassembled WGS sequence"/>
</dbReference>